<evidence type="ECO:0000313" key="1">
    <source>
        <dbReference type="EMBL" id="QGY29377.1"/>
    </source>
</evidence>
<reference evidence="1 2" key="1">
    <citation type="submission" date="2017-11" db="EMBL/GenBank/DDBJ databases">
        <title>Genome sequence of Pantoea cypripedii NE1.</title>
        <authorList>
            <person name="Nascimento F.X."/>
        </authorList>
    </citation>
    <scope>NUCLEOTIDE SEQUENCE [LARGE SCALE GENOMIC DNA]</scope>
    <source>
        <strain evidence="1 2">NE1</strain>
    </source>
</reference>
<dbReference type="EMBL" id="CP024768">
    <property type="protein sequence ID" value="QGY29377.1"/>
    <property type="molecule type" value="Genomic_DNA"/>
</dbReference>
<name>A0A6B9G4Z3_PANCY</name>
<sequence length="165" mass="18855">MFNEDRCGLTAAEEAKITDMFATLANLTYKSRSNPSSPSTLRNARLLLDRGFSPQVVADSVGIAFSEVWQLTRKQVSTTWANMGMETRISYINDLWLSKLHPEQIRSRCDGLSYVSLRYFLHRAGCTDAEMLAYFPKEFADVCKLPTVKARHKIKRQRRIAKAMQ</sequence>
<accession>A0A6B9G4Z3</accession>
<organism evidence="1 2">
    <name type="scientific">Pantoea cypripedii</name>
    <name type="common">Pectobacterium cypripedii</name>
    <name type="synonym">Erwinia cypripedii</name>
    <dbReference type="NCBI Taxonomy" id="55209"/>
    <lineage>
        <taxon>Bacteria</taxon>
        <taxon>Pseudomonadati</taxon>
        <taxon>Pseudomonadota</taxon>
        <taxon>Gammaproteobacteria</taxon>
        <taxon>Enterobacterales</taxon>
        <taxon>Erwiniaceae</taxon>
        <taxon>Pantoea</taxon>
    </lineage>
</organism>
<dbReference type="Proteomes" id="UP000502005">
    <property type="component" value="Chromosome"/>
</dbReference>
<dbReference type="RefSeq" id="WP_208715267.1">
    <property type="nucleotide sequence ID" value="NZ_CP024768.1"/>
</dbReference>
<evidence type="ECO:0000313" key="2">
    <source>
        <dbReference type="Proteomes" id="UP000502005"/>
    </source>
</evidence>
<protein>
    <submittedName>
        <fullName evidence="1">Uncharacterized protein</fullName>
    </submittedName>
</protein>
<gene>
    <name evidence="1" type="ORF">CUN67_10710</name>
</gene>
<proteinExistence type="predicted"/>
<dbReference type="AlphaFoldDB" id="A0A6B9G4Z3"/>